<keyword evidence="3" id="KW-0862">Zinc</keyword>
<organism evidence="5 6">
    <name type="scientific">Phaseolus angularis</name>
    <name type="common">Azuki bean</name>
    <name type="synonym">Vigna angularis</name>
    <dbReference type="NCBI Taxonomy" id="3914"/>
    <lineage>
        <taxon>Eukaryota</taxon>
        <taxon>Viridiplantae</taxon>
        <taxon>Streptophyta</taxon>
        <taxon>Embryophyta</taxon>
        <taxon>Tracheophyta</taxon>
        <taxon>Spermatophyta</taxon>
        <taxon>Magnoliopsida</taxon>
        <taxon>eudicotyledons</taxon>
        <taxon>Gunneridae</taxon>
        <taxon>Pentapetalae</taxon>
        <taxon>rosids</taxon>
        <taxon>fabids</taxon>
        <taxon>Fabales</taxon>
        <taxon>Fabaceae</taxon>
        <taxon>Papilionoideae</taxon>
        <taxon>50 kb inversion clade</taxon>
        <taxon>NPAAA clade</taxon>
        <taxon>indigoferoid/millettioid clade</taxon>
        <taxon>Phaseoleae</taxon>
        <taxon>Vigna</taxon>
    </lineage>
</organism>
<dbReference type="Gene3D" id="3.30.40.10">
    <property type="entry name" value="Zinc/RING finger domain, C3HC4 (zinc finger)"/>
    <property type="match status" value="1"/>
</dbReference>
<evidence type="ECO:0000313" key="5">
    <source>
        <dbReference type="EMBL" id="KOM31016.1"/>
    </source>
</evidence>
<evidence type="ECO:0000256" key="2">
    <source>
        <dbReference type="ARBA" id="ARBA00022771"/>
    </source>
</evidence>
<dbReference type="STRING" id="3914.A0A0L9TKL6"/>
<dbReference type="PANTHER" id="PTHR46537">
    <property type="entry name" value="OS11G0578200 PROTEIN"/>
    <property type="match status" value="1"/>
</dbReference>
<keyword evidence="1" id="KW-0479">Metal-binding</keyword>
<dbReference type="InterPro" id="IPR044592">
    <property type="entry name" value="RING1A/B"/>
</dbReference>
<protein>
    <recommendedName>
        <fullName evidence="4">Zinc finger C3HC4 RING-type domain-containing protein</fullName>
    </recommendedName>
</protein>
<reference evidence="6" key="1">
    <citation type="journal article" date="2015" name="Proc. Natl. Acad. Sci. U.S.A.">
        <title>Genome sequencing of adzuki bean (Vigna angularis) provides insight into high starch and low fat accumulation and domestication.</title>
        <authorList>
            <person name="Yang K."/>
            <person name="Tian Z."/>
            <person name="Chen C."/>
            <person name="Luo L."/>
            <person name="Zhao B."/>
            <person name="Wang Z."/>
            <person name="Yu L."/>
            <person name="Li Y."/>
            <person name="Sun Y."/>
            <person name="Li W."/>
            <person name="Chen Y."/>
            <person name="Li Y."/>
            <person name="Zhang Y."/>
            <person name="Ai D."/>
            <person name="Zhao J."/>
            <person name="Shang C."/>
            <person name="Ma Y."/>
            <person name="Wu B."/>
            <person name="Wang M."/>
            <person name="Gao L."/>
            <person name="Sun D."/>
            <person name="Zhang P."/>
            <person name="Guo F."/>
            <person name="Wang W."/>
            <person name="Li Y."/>
            <person name="Wang J."/>
            <person name="Varshney R.K."/>
            <person name="Wang J."/>
            <person name="Ling H.Q."/>
            <person name="Wan P."/>
        </authorList>
    </citation>
    <scope>NUCLEOTIDE SEQUENCE</scope>
    <source>
        <strain evidence="6">cv. Jingnong 6</strain>
    </source>
</reference>
<dbReference type="Proteomes" id="UP000053144">
    <property type="component" value="Chromosome 1"/>
</dbReference>
<keyword evidence="2" id="KW-0863">Zinc-finger</keyword>
<dbReference type="EMBL" id="CM003371">
    <property type="protein sequence ID" value="KOM31016.1"/>
    <property type="molecule type" value="Genomic_DNA"/>
</dbReference>
<dbReference type="SUPFAM" id="SSF57850">
    <property type="entry name" value="RING/U-box"/>
    <property type="match status" value="1"/>
</dbReference>
<dbReference type="Pfam" id="PF00097">
    <property type="entry name" value="zf-C3HC4"/>
    <property type="match status" value="1"/>
</dbReference>
<dbReference type="PROSITE" id="PS00518">
    <property type="entry name" value="ZF_RING_1"/>
    <property type="match status" value="1"/>
</dbReference>
<evidence type="ECO:0000256" key="1">
    <source>
        <dbReference type="ARBA" id="ARBA00022723"/>
    </source>
</evidence>
<accession>A0A0L9TKL6</accession>
<proteinExistence type="predicted"/>
<feature type="domain" description="Zinc finger C3HC4 RING-type" evidence="4">
    <location>
        <begin position="1"/>
        <end position="26"/>
    </location>
</feature>
<gene>
    <name evidence="5" type="ORF">LR48_Vigan01g057100</name>
</gene>
<dbReference type="GO" id="GO:0008270">
    <property type="term" value="F:zinc ion binding"/>
    <property type="evidence" value="ECO:0007669"/>
    <property type="project" value="UniProtKB-KW"/>
</dbReference>
<dbReference type="InterPro" id="IPR017907">
    <property type="entry name" value="Znf_RING_CS"/>
</dbReference>
<dbReference type="PANTHER" id="PTHR46537:SF3">
    <property type="entry name" value="E3 UBIQUITIN-PROTEIN LIGASE RING1A"/>
    <property type="match status" value="1"/>
</dbReference>
<dbReference type="InterPro" id="IPR013083">
    <property type="entry name" value="Znf_RING/FYVE/PHD"/>
</dbReference>
<sequence>MECLHRFCGECIEKSIRLCKNECPVCREHYPGGCTLGDDRHYDHLISIIHPDIAEYEEAVRQYFKPWIKKCVDLCELTIHVHAYVLVIFKYGCLIIKISMWQSFRRQIKELERKQKARATAVGFARRRRTIRKDINDKNGGKD</sequence>
<evidence type="ECO:0000313" key="6">
    <source>
        <dbReference type="Proteomes" id="UP000053144"/>
    </source>
</evidence>
<evidence type="ECO:0000256" key="3">
    <source>
        <dbReference type="ARBA" id="ARBA00022833"/>
    </source>
</evidence>
<dbReference type="Gramene" id="KOM31016">
    <property type="protein sequence ID" value="KOM31016"/>
    <property type="gene ID" value="LR48_Vigan01g057100"/>
</dbReference>
<name>A0A0L9TKL6_PHAAN</name>
<dbReference type="InterPro" id="IPR018957">
    <property type="entry name" value="Znf_C3HC4_RING-type"/>
</dbReference>
<evidence type="ECO:0000259" key="4">
    <source>
        <dbReference type="Pfam" id="PF00097"/>
    </source>
</evidence>
<dbReference type="AlphaFoldDB" id="A0A0L9TKL6"/>